<dbReference type="GO" id="GO:0016787">
    <property type="term" value="F:hydrolase activity"/>
    <property type="evidence" value="ECO:0007669"/>
    <property type="project" value="UniProtKB-KW"/>
</dbReference>
<dbReference type="AlphaFoldDB" id="A0A2R7YWB9"/>
<reference evidence="7 8" key="1">
    <citation type="submission" date="2018-03" db="EMBL/GenBank/DDBJ databases">
        <authorList>
            <person name="Keele B.F."/>
        </authorList>
    </citation>
    <scope>NUCLEOTIDE SEQUENCE [LARGE SCALE GENOMIC DNA]</scope>
    <source>
        <strain evidence="7 8">IB-3</strain>
    </source>
</reference>
<dbReference type="SUPFAM" id="SSF53649">
    <property type="entry name" value="Alkaline phosphatase-like"/>
    <property type="match status" value="1"/>
</dbReference>
<evidence type="ECO:0000313" key="8">
    <source>
        <dbReference type="Proteomes" id="UP000244867"/>
    </source>
</evidence>
<feature type="region of interest" description="Disordered" evidence="5">
    <location>
        <begin position="1"/>
        <end position="48"/>
    </location>
</feature>
<dbReference type="InterPro" id="IPR017850">
    <property type="entry name" value="Alkaline_phosphatase_core_sf"/>
</dbReference>
<dbReference type="SUPFAM" id="SSF49899">
    <property type="entry name" value="Concanavalin A-like lectins/glucanases"/>
    <property type="match status" value="1"/>
</dbReference>
<protein>
    <submittedName>
        <fullName evidence="7">Arylsulfatase</fullName>
    </submittedName>
</protein>
<organism evidence="7 8">
    <name type="scientific">Nocardioides currus</name>
    <dbReference type="NCBI Taxonomy" id="2133958"/>
    <lineage>
        <taxon>Bacteria</taxon>
        <taxon>Bacillati</taxon>
        <taxon>Actinomycetota</taxon>
        <taxon>Actinomycetes</taxon>
        <taxon>Propionibacteriales</taxon>
        <taxon>Nocardioidaceae</taxon>
        <taxon>Nocardioides</taxon>
    </lineage>
</organism>
<keyword evidence="4" id="KW-0106">Calcium</keyword>
<dbReference type="InterPro" id="IPR050738">
    <property type="entry name" value="Sulfatase"/>
</dbReference>
<dbReference type="Proteomes" id="UP000244867">
    <property type="component" value="Unassembled WGS sequence"/>
</dbReference>
<name>A0A2R7YWB9_9ACTN</name>
<dbReference type="PANTHER" id="PTHR42693:SF43">
    <property type="entry name" value="BLL2667 PROTEIN"/>
    <property type="match status" value="1"/>
</dbReference>
<dbReference type="InterPro" id="IPR013320">
    <property type="entry name" value="ConA-like_dom_sf"/>
</dbReference>
<dbReference type="InterPro" id="IPR001791">
    <property type="entry name" value="Laminin_G"/>
</dbReference>
<dbReference type="Gene3D" id="3.30.1120.10">
    <property type="match status" value="1"/>
</dbReference>
<evidence type="ECO:0000313" key="7">
    <source>
        <dbReference type="EMBL" id="PUA80662.1"/>
    </source>
</evidence>
<keyword evidence="3" id="KW-0378">Hydrolase</keyword>
<keyword evidence="2" id="KW-0479">Metal-binding</keyword>
<keyword evidence="8" id="KW-1185">Reference proteome</keyword>
<gene>
    <name evidence="7" type="ORF">C7S10_12985</name>
</gene>
<dbReference type="InterPro" id="IPR000917">
    <property type="entry name" value="Sulfatase_N"/>
</dbReference>
<dbReference type="CDD" id="cd00110">
    <property type="entry name" value="LamG"/>
    <property type="match status" value="1"/>
</dbReference>
<proteinExistence type="inferred from homology"/>
<dbReference type="PANTHER" id="PTHR42693">
    <property type="entry name" value="ARYLSULFATASE FAMILY MEMBER"/>
    <property type="match status" value="1"/>
</dbReference>
<evidence type="ECO:0000256" key="5">
    <source>
        <dbReference type="SAM" id="MobiDB-lite"/>
    </source>
</evidence>
<evidence type="ECO:0000256" key="1">
    <source>
        <dbReference type="ARBA" id="ARBA00008779"/>
    </source>
</evidence>
<dbReference type="EMBL" id="PYXZ01000005">
    <property type="protein sequence ID" value="PUA80662.1"/>
    <property type="molecule type" value="Genomic_DNA"/>
</dbReference>
<dbReference type="OrthoDB" id="9777306at2"/>
<dbReference type="GO" id="GO:0046872">
    <property type="term" value="F:metal ion binding"/>
    <property type="evidence" value="ECO:0007669"/>
    <property type="project" value="UniProtKB-KW"/>
</dbReference>
<evidence type="ECO:0000259" key="6">
    <source>
        <dbReference type="Pfam" id="PF00884"/>
    </source>
</evidence>
<dbReference type="PROSITE" id="PS00523">
    <property type="entry name" value="SULFATASE_1"/>
    <property type="match status" value="1"/>
</dbReference>
<dbReference type="CDD" id="cd16025">
    <property type="entry name" value="PAS_like"/>
    <property type="match status" value="1"/>
</dbReference>
<evidence type="ECO:0000256" key="2">
    <source>
        <dbReference type="ARBA" id="ARBA00022723"/>
    </source>
</evidence>
<dbReference type="InterPro" id="IPR024607">
    <property type="entry name" value="Sulfatase_CS"/>
</dbReference>
<sequence length="796" mass="86923">MTRPTQETPVTDLDRTHLPHSGVRPAYEPAVDLRDQTEPLPSRPRLEAPEGAPNVLVILIDDMGFGASSAFGGPCRMPAAEALADNGLRYSRFHTTALCSPTRQSLLTGRNHHAVGMGTVLEISNGTPGYDGMRPPTAGTLAQALSGNGYATAAFGKWHQTPPWEQTAAGPFDRWPTREGFDHFYGFLAAEASQFEPLLVDDTTFVDPPSTEAEGYHLSEDLVDRVGEWVTDVRTHAPDKPWFAYLAFGATHAPFQVPKDWRDRNRGDFAHGWDAQREITLAKQKALGVVPEDAELAPWTPGIPHWDELDDVQREVAERLMELYAAFAEHTDEQVGRLVEQLRATGELDNTVVLYILGDNGASAEGGLEGTLNEALRFNAVEDTAERIATQLDKLGGPETYAHYPAGWAVALDTPYQWTKQVASHYGGTRNGLIAHWPAGVDEPGGVRHQWHHVNDVFPTVLELAGVPVPTSINGVAQDPLDGVSFAPTLRSADAPETHHTQYFEMFGNRGIYHEGWTAVTQHKTPWLIHHPDTSMADDVWELYDTRSDWTQAHDIAAEHPDKLAELQALFLAEARRNHVLPMDDGVIGKRMDADKAGRRQSPLTSIVLPPTARNLREDVVPNVKNASHAVRARIEVPDSGADGVLVAQGGGFGGWSLYVLEGHLTYAYNFGALEVTHVRADVPLKPGAHVVEVRSAYDGGGLGRGASLTLVVDGEPVGEGRLERTIPFFFSMDQALNVGLDRGTPVSPDYARTARTTAERGFAFTGRIHDVRIDVGEDALAASTDELFRATLVAH</sequence>
<accession>A0A2R7YWB9</accession>
<comment type="caution">
    <text evidence="7">The sequence shown here is derived from an EMBL/GenBank/DDBJ whole genome shotgun (WGS) entry which is preliminary data.</text>
</comment>
<feature type="domain" description="Sulfatase N-terminal" evidence="6">
    <location>
        <begin position="53"/>
        <end position="467"/>
    </location>
</feature>
<comment type="similarity">
    <text evidence="1">Belongs to the sulfatase family.</text>
</comment>
<dbReference type="Gene3D" id="3.40.720.10">
    <property type="entry name" value="Alkaline Phosphatase, subunit A"/>
    <property type="match status" value="1"/>
</dbReference>
<evidence type="ECO:0000256" key="3">
    <source>
        <dbReference type="ARBA" id="ARBA00022801"/>
    </source>
</evidence>
<dbReference type="Pfam" id="PF00884">
    <property type="entry name" value="Sulfatase"/>
    <property type="match status" value="1"/>
</dbReference>
<evidence type="ECO:0000256" key="4">
    <source>
        <dbReference type="ARBA" id="ARBA00022837"/>
    </source>
</evidence>